<dbReference type="InterPro" id="IPR022357">
    <property type="entry name" value="MIP_CS"/>
</dbReference>
<name>C6T404_SOYBN</name>
<evidence type="ECO:0000256" key="10">
    <source>
        <dbReference type="SAM" id="Phobius"/>
    </source>
</evidence>
<keyword evidence="5" id="KW-0677">Repeat</keyword>
<dbReference type="SUPFAM" id="SSF81338">
    <property type="entry name" value="Aquaporin-like"/>
    <property type="match status" value="1"/>
</dbReference>
<feature type="transmembrane region" description="Helical" evidence="10">
    <location>
        <begin position="109"/>
        <end position="127"/>
    </location>
</feature>
<dbReference type="GO" id="GO:0005774">
    <property type="term" value="C:vacuolar membrane"/>
    <property type="evidence" value="ECO:0007669"/>
    <property type="project" value="UniProtKB-SubCell"/>
</dbReference>
<comment type="subcellular location">
    <subcellularLocation>
        <location evidence="1">Vacuole membrane</location>
        <topology evidence="1">Multi-pass membrane protein</topology>
    </subcellularLocation>
</comment>
<evidence type="ECO:0000256" key="8">
    <source>
        <dbReference type="ARBA" id="ARBA00038477"/>
    </source>
</evidence>
<feature type="transmembrane region" description="Helical" evidence="10">
    <location>
        <begin position="210"/>
        <end position="231"/>
    </location>
</feature>
<evidence type="ECO:0000256" key="5">
    <source>
        <dbReference type="ARBA" id="ARBA00022737"/>
    </source>
</evidence>
<dbReference type="NCBIfam" id="TIGR00861">
    <property type="entry name" value="MIP"/>
    <property type="match status" value="1"/>
</dbReference>
<dbReference type="OrthoDB" id="3222at2759"/>
<organism evidence="11">
    <name type="scientific">Glycine max</name>
    <name type="common">Soybean</name>
    <name type="synonym">Glycine hispida</name>
    <dbReference type="NCBI Taxonomy" id="3847"/>
    <lineage>
        <taxon>Eukaryota</taxon>
        <taxon>Viridiplantae</taxon>
        <taxon>Streptophyta</taxon>
        <taxon>Embryophyta</taxon>
        <taxon>Tracheophyta</taxon>
        <taxon>Spermatophyta</taxon>
        <taxon>Magnoliopsida</taxon>
        <taxon>eudicotyledons</taxon>
        <taxon>Gunneridae</taxon>
        <taxon>Pentapetalae</taxon>
        <taxon>rosids</taxon>
        <taxon>fabids</taxon>
        <taxon>Fabales</taxon>
        <taxon>Fabaceae</taxon>
        <taxon>Papilionoideae</taxon>
        <taxon>50 kb inversion clade</taxon>
        <taxon>NPAAA clade</taxon>
        <taxon>indigoferoid/millettioid clade</taxon>
        <taxon>Phaseoleae</taxon>
        <taxon>Glycine</taxon>
        <taxon>Glycine subgen. Soja</taxon>
    </lineage>
</organism>
<dbReference type="AlphaFoldDB" id="C6T404"/>
<evidence type="ECO:0000256" key="2">
    <source>
        <dbReference type="ARBA" id="ARBA00022448"/>
    </source>
</evidence>
<dbReference type="GO" id="GO:0015267">
    <property type="term" value="F:channel activity"/>
    <property type="evidence" value="ECO:0007669"/>
    <property type="project" value="InterPro"/>
</dbReference>
<dbReference type="GeneID" id="100527333"/>
<accession>C6T404</accession>
<keyword evidence="4 9" id="KW-0812">Transmembrane</keyword>
<dbReference type="Pfam" id="PF00230">
    <property type="entry name" value="MIP"/>
    <property type="match status" value="1"/>
</dbReference>
<evidence type="ECO:0000256" key="3">
    <source>
        <dbReference type="ARBA" id="ARBA00022554"/>
    </source>
</evidence>
<protein>
    <recommendedName>
        <fullName evidence="12">Tonoplast intrinsic protein</fullName>
    </recommendedName>
</protein>
<dbReference type="EMBL" id="BT092165">
    <property type="protein sequence ID" value="ACU16405.1"/>
    <property type="molecule type" value="mRNA"/>
</dbReference>
<dbReference type="PANTHER" id="PTHR45665:SF37">
    <property type="entry name" value="AQUAPORIN TIP2-3-RELATED"/>
    <property type="match status" value="1"/>
</dbReference>
<evidence type="ECO:0000313" key="11">
    <source>
        <dbReference type="EMBL" id="ACU16405.1"/>
    </source>
</evidence>
<feature type="transmembrane region" description="Helical" evidence="10">
    <location>
        <begin position="54"/>
        <end position="79"/>
    </location>
</feature>
<comment type="similarity">
    <text evidence="8">Belongs to the MIP/aquaporin (TC 1.A.8) family. TIP (TC 1.A.8.10) subfamily.</text>
</comment>
<dbReference type="ExpressionAtlas" id="C6T404">
    <property type="expression patterns" value="baseline and differential"/>
</dbReference>
<dbReference type="FunFam" id="1.20.1080.10:FF:000002">
    <property type="entry name" value="Probable aquaporin TIP1-1"/>
    <property type="match status" value="1"/>
</dbReference>
<evidence type="ECO:0000256" key="9">
    <source>
        <dbReference type="RuleBase" id="RU000477"/>
    </source>
</evidence>
<dbReference type="Gene3D" id="1.20.1080.10">
    <property type="entry name" value="Glycerol uptake facilitator protein"/>
    <property type="match status" value="1"/>
</dbReference>
<dbReference type="InterPro" id="IPR000425">
    <property type="entry name" value="MIP"/>
</dbReference>
<keyword evidence="3" id="KW-0926">Vacuole</keyword>
<evidence type="ECO:0000256" key="1">
    <source>
        <dbReference type="ARBA" id="ARBA00004128"/>
    </source>
</evidence>
<evidence type="ECO:0008006" key="12">
    <source>
        <dbReference type="Google" id="ProtNLM"/>
    </source>
</evidence>
<dbReference type="PRINTS" id="PR00783">
    <property type="entry name" value="MINTRINSICP"/>
</dbReference>
<dbReference type="InterPro" id="IPR034294">
    <property type="entry name" value="Aquaporin_transptr"/>
</dbReference>
<dbReference type="RefSeq" id="NP_001238338.2">
    <property type="nucleotide sequence ID" value="NM_001251409.3"/>
</dbReference>
<reference evidence="11" key="1">
    <citation type="submission" date="2009-08" db="EMBL/GenBank/DDBJ databases">
        <authorList>
            <person name="Cheung F."/>
            <person name="Xiao Y."/>
            <person name="Chan A."/>
            <person name="Moskal W."/>
            <person name="Town C.D."/>
        </authorList>
    </citation>
    <scope>NUCLEOTIDE SEQUENCE</scope>
</reference>
<dbReference type="PANTHER" id="PTHR45665">
    <property type="entry name" value="AQUAPORIN-8"/>
    <property type="match status" value="1"/>
</dbReference>
<keyword evidence="7 10" id="KW-0472">Membrane</keyword>
<evidence type="ECO:0000256" key="4">
    <source>
        <dbReference type="ARBA" id="ARBA00022692"/>
    </source>
</evidence>
<keyword evidence="2 9" id="KW-0813">Transport</keyword>
<feature type="transmembrane region" description="Helical" evidence="10">
    <location>
        <begin position="20"/>
        <end position="42"/>
    </location>
</feature>
<proteinExistence type="evidence at transcript level"/>
<dbReference type="InterPro" id="IPR023271">
    <property type="entry name" value="Aquaporin-like"/>
</dbReference>
<sequence>MVKITLGTFDDSFGVASLKAYLAEFHATLVFVFAGVGSAIAYNELTKDAALDPTGLVAVAVAHAFALFVGVSVAANISGGHLNPAVTFGLAIGGNITLITGFLYWIAQLLGSIVACLLLNFITAKSIPSHAPATGVNDFQAVVFEIVITFGLVYTVYATAADPKKGSLGIIAPIAIGFVVGANILAAGPFSGGSMNPARSFGPAAVSGDFAANWIYWVGPLIGGGLAGLIYGDVFIGSYAAVPASETYP</sequence>
<dbReference type="KEGG" id="gmx:100527333"/>
<keyword evidence="6 10" id="KW-1133">Transmembrane helix</keyword>
<dbReference type="CDD" id="cd00333">
    <property type="entry name" value="MIP"/>
    <property type="match status" value="1"/>
</dbReference>
<feature type="transmembrane region" description="Helical" evidence="10">
    <location>
        <begin position="85"/>
        <end position="104"/>
    </location>
</feature>
<feature type="transmembrane region" description="Helical" evidence="10">
    <location>
        <begin position="170"/>
        <end position="190"/>
    </location>
</feature>
<feature type="transmembrane region" description="Helical" evidence="10">
    <location>
        <begin position="139"/>
        <end position="158"/>
    </location>
</feature>
<evidence type="ECO:0000256" key="7">
    <source>
        <dbReference type="ARBA" id="ARBA00023136"/>
    </source>
</evidence>
<dbReference type="PROSITE" id="PS00221">
    <property type="entry name" value="MIP"/>
    <property type="match status" value="1"/>
</dbReference>
<evidence type="ECO:0000256" key="6">
    <source>
        <dbReference type="ARBA" id="ARBA00022989"/>
    </source>
</evidence>